<organism evidence="1 2">
    <name type="scientific">Candidatus Muproteobacteria bacterium RIFCSPHIGHO2_01_FULL_65_16</name>
    <dbReference type="NCBI Taxonomy" id="1817764"/>
    <lineage>
        <taxon>Bacteria</taxon>
        <taxon>Pseudomonadati</taxon>
        <taxon>Pseudomonadota</taxon>
        <taxon>Candidatus Muproteobacteria</taxon>
    </lineage>
</organism>
<proteinExistence type="predicted"/>
<reference evidence="1 2" key="1">
    <citation type="journal article" date="2016" name="Nat. Commun.">
        <title>Thousands of microbial genomes shed light on interconnected biogeochemical processes in an aquifer system.</title>
        <authorList>
            <person name="Anantharaman K."/>
            <person name="Brown C.T."/>
            <person name="Hug L.A."/>
            <person name="Sharon I."/>
            <person name="Castelle C.J."/>
            <person name="Probst A.J."/>
            <person name="Thomas B.C."/>
            <person name="Singh A."/>
            <person name="Wilkins M.J."/>
            <person name="Karaoz U."/>
            <person name="Brodie E.L."/>
            <person name="Williams K.H."/>
            <person name="Hubbard S.S."/>
            <person name="Banfield J.F."/>
        </authorList>
    </citation>
    <scope>NUCLEOTIDE SEQUENCE [LARGE SCALE GENOMIC DNA]</scope>
</reference>
<dbReference type="InterPro" id="IPR038084">
    <property type="entry name" value="PduO/GlcC-like_sf"/>
</dbReference>
<dbReference type="Pfam" id="PF03928">
    <property type="entry name" value="HbpS-like"/>
    <property type="match status" value="1"/>
</dbReference>
<gene>
    <name evidence="1" type="ORF">A2637_02900</name>
</gene>
<dbReference type="Proteomes" id="UP000179360">
    <property type="component" value="Unassembled WGS sequence"/>
</dbReference>
<dbReference type="AlphaFoldDB" id="A0A1F6TKK5"/>
<evidence type="ECO:0000313" key="2">
    <source>
        <dbReference type="Proteomes" id="UP000179360"/>
    </source>
</evidence>
<dbReference type="PANTHER" id="PTHR34309">
    <property type="entry name" value="SLR1406 PROTEIN"/>
    <property type="match status" value="1"/>
</dbReference>
<evidence type="ECO:0000313" key="1">
    <source>
        <dbReference type="EMBL" id="OGI45595.1"/>
    </source>
</evidence>
<accession>A0A1F6TKK5</accession>
<dbReference type="EMBL" id="MFSY01000070">
    <property type="protein sequence ID" value="OGI45595.1"/>
    <property type="molecule type" value="Genomic_DNA"/>
</dbReference>
<dbReference type="Gene3D" id="3.30.450.150">
    <property type="entry name" value="Haem-degrading domain"/>
    <property type="match status" value="1"/>
</dbReference>
<sequence length="141" mass="13970">MPRGAGADAPRLTADVIQKILAAAVAKAREVKAPMGVAVVDQGGNLVGFIKMEGAFVHTNHTAFAKAYTAASVRKPTHETGIPPHIVTELASTTGGKFTVLPGGLPLVVDGVVIGGIGVGGGNAEQDLAVAKAGAAAIAGR</sequence>
<evidence type="ECO:0008006" key="3">
    <source>
        <dbReference type="Google" id="ProtNLM"/>
    </source>
</evidence>
<comment type="caution">
    <text evidence="1">The sequence shown here is derived from an EMBL/GenBank/DDBJ whole genome shotgun (WGS) entry which is preliminary data.</text>
</comment>
<dbReference type="PANTHER" id="PTHR34309:SF1">
    <property type="entry name" value="PROTEIN GLCG"/>
    <property type="match status" value="1"/>
</dbReference>
<dbReference type="InterPro" id="IPR005624">
    <property type="entry name" value="PduO/GlcC-like"/>
</dbReference>
<name>A0A1F6TKK5_9PROT</name>
<dbReference type="SUPFAM" id="SSF143744">
    <property type="entry name" value="GlcG-like"/>
    <property type="match status" value="1"/>
</dbReference>
<dbReference type="InterPro" id="IPR052517">
    <property type="entry name" value="GlcG_carb_metab_protein"/>
</dbReference>
<protein>
    <recommendedName>
        <fullName evidence="3">Cobalamin adenosyltransferase</fullName>
    </recommendedName>
</protein>